<organism evidence="2 3">
    <name type="scientific">Panicum hallii var. hallii</name>
    <dbReference type="NCBI Taxonomy" id="1504633"/>
    <lineage>
        <taxon>Eukaryota</taxon>
        <taxon>Viridiplantae</taxon>
        <taxon>Streptophyta</taxon>
        <taxon>Embryophyta</taxon>
        <taxon>Tracheophyta</taxon>
        <taxon>Spermatophyta</taxon>
        <taxon>Magnoliopsida</taxon>
        <taxon>Liliopsida</taxon>
        <taxon>Poales</taxon>
        <taxon>Poaceae</taxon>
        <taxon>PACMAD clade</taxon>
        <taxon>Panicoideae</taxon>
        <taxon>Panicodae</taxon>
        <taxon>Paniceae</taxon>
        <taxon>Panicinae</taxon>
        <taxon>Panicum</taxon>
        <taxon>Panicum sect. Panicum</taxon>
    </lineage>
</organism>
<keyword evidence="3" id="KW-1185">Reference proteome</keyword>
<evidence type="ECO:0000313" key="3">
    <source>
        <dbReference type="Proteomes" id="UP000244336"/>
    </source>
</evidence>
<feature type="region of interest" description="Disordered" evidence="1">
    <location>
        <begin position="1"/>
        <end position="22"/>
    </location>
</feature>
<dbReference type="Proteomes" id="UP000244336">
    <property type="component" value="Chromosome 9"/>
</dbReference>
<dbReference type="AlphaFoldDB" id="A0A2T7C9J5"/>
<dbReference type="EMBL" id="CM009757">
    <property type="protein sequence ID" value="PUZ40011.1"/>
    <property type="molecule type" value="Genomic_DNA"/>
</dbReference>
<gene>
    <name evidence="2" type="ORF">GQ55_9G389600</name>
</gene>
<dbReference type="Gramene" id="PUZ40011">
    <property type="protein sequence ID" value="PUZ40011"/>
    <property type="gene ID" value="GQ55_9G389600"/>
</dbReference>
<sequence>MDGATYGAESSDWVPQQRGHRKDALTRTDLSLEANSSGPIVLLENLVSIRVVLLELCCCRNCHSGLLTLR</sequence>
<evidence type="ECO:0000313" key="2">
    <source>
        <dbReference type="EMBL" id="PUZ40011.1"/>
    </source>
</evidence>
<protein>
    <submittedName>
        <fullName evidence="2">Uncharacterized protein</fullName>
    </submittedName>
</protein>
<evidence type="ECO:0000256" key="1">
    <source>
        <dbReference type="SAM" id="MobiDB-lite"/>
    </source>
</evidence>
<name>A0A2T7C9J5_9POAL</name>
<reference evidence="2 3" key="1">
    <citation type="submission" date="2018-04" db="EMBL/GenBank/DDBJ databases">
        <title>WGS assembly of Panicum hallii var. hallii HAL2.</title>
        <authorList>
            <person name="Lovell J."/>
            <person name="Jenkins J."/>
            <person name="Lowry D."/>
            <person name="Mamidi S."/>
            <person name="Sreedasyam A."/>
            <person name="Weng X."/>
            <person name="Barry K."/>
            <person name="Bonette J."/>
            <person name="Campitelli B."/>
            <person name="Daum C."/>
            <person name="Gordon S."/>
            <person name="Gould B."/>
            <person name="Lipzen A."/>
            <person name="MacQueen A."/>
            <person name="Palacio-Mejia J."/>
            <person name="Plott C."/>
            <person name="Shakirov E."/>
            <person name="Shu S."/>
            <person name="Yoshinaga Y."/>
            <person name="Zane M."/>
            <person name="Rokhsar D."/>
            <person name="Grimwood J."/>
            <person name="Schmutz J."/>
            <person name="Juenger T."/>
        </authorList>
    </citation>
    <scope>NUCLEOTIDE SEQUENCE [LARGE SCALE GENOMIC DNA]</scope>
    <source>
        <strain evidence="3">cv. HAL2</strain>
    </source>
</reference>
<accession>A0A2T7C9J5</accession>
<proteinExistence type="predicted"/>